<reference evidence="2" key="1">
    <citation type="submission" date="2025-08" db="UniProtKB">
        <authorList>
            <consortium name="RefSeq"/>
        </authorList>
    </citation>
    <scope>IDENTIFICATION</scope>
</reference>
<name>A0A6P4E608_DRORH</name>
<evidence type="ECO:0000256" key="1">
    <source>
        <dbReference type="SAM" id="MobiDB-lite"/>
    </source>
</evidence>
<evidence type="ECO:0000313" key="2">
    <source>
        <dbReference type="RefSeq" id="XP_016968951.1"/>
    </source>
</evidence>
<dbReference type="RefSeq" id="XP_016968951.1">
    <property type="nucleotide sequence ID" value="XM_017113462.1"/>
</dbReference>
<feature type="compositionally biased region" description="Polar residues" evidence="1">
    <location>
        <begin position="47"/>
        <end position="68"/>
    </location>
</feature>
<protein>
    <submittedName>
        <fullName evidence="2">Uncharacterized protein LOC108037029</fullName>
    </submittedName>
</protein>
<organism evidence="2">
    <name type="scientific">Drosophila rhopaloa</name>
    <name type="common">Fruit fly</name>
    <dbReference type="NCBI Taxonomy" id="1041015"/>
    <lineage>
        <taxon>Eukaryota</taxon>
        <taxon>Metazoa</taxon>
        <taxon>Ecdysozoa</taxon>
        <taxon>Arthropoda</taxon>
        <taxon>Hexapoda</taxon>
        <taxon>Insecta</taxon>
        <taxon>Pterygota</taxon>
        <taxon>Neoptera</taxon>
        <taxon>Endopterygota</taxon>
        <taxon>Diptera</taxon>
        <taxon>Brachycera</taxon>
        <taxon>Muscomorpha</taxon>
        <taxon>Ephydroidea</taxon>
        <taxon>Drosophilidae</taxon>
        <taxon>Drosophila</taxon>
        <taxon>Sophophora</taxon>
    </lineage>
</organism>
<feature type="compositionally biased region" description="Polar residues" evidence="1">
    <location>
        <begin position="12"/>
        <end position="30"/>
    </location>
</feature>
<sequence length="107" mass="12122">MSHLRSDDLRGNISNKKPSRSLPTTQNTSTRRTHDEAVHNSAHPQRRYSQQAVPNSAHPQRGYSQQAVHHSAHPQQAVHHSALPKRRIDRTSSPDASTHNYTIIRLL</sequence>
<feature type="compositionally biased region" description="Basic and acidic residues" evidence="1">
    <location>
        <begin position="1"/>
        <end position="10"/>
    </location>
</feature>
<proteinExistence type="predicted"/>
<dbReference type="AlphaFoldDB" id="A0A6P4E608"/>
<accession>A0A6P4E608</accession>
<feature type="compositionally biased region" description="Polar residues" evidence="1">
    <location>
        <begin position="91"/>
        <end position="101"/>
    </location>
</feature>
<gene>
    <name evidence="2" type="primary">LOC108037029</name>
</gene>
<feature type="region of interest" description="Disordered" evidence="1">
    <location>
        <begin position="1"/>
        <end position="107"/>
    </location>
</feature>